<dbReference type="EC" id="3.1.26.3" evidence="9"/>
<dbReference type="SUPFAM" id="SSF69065">
    <property type="entry name" value="RNase III domain-like"/>
    <property type="match status" value="1"/>
</dbReference>
<dbReference type="Gene3D" id="1.10.1520.10">
    <property type="entry name" value="Ribonuclease III domain"/>
    <property type="match status" value="1"/>
</dbReference>
<evidence type="ECO:0000256" key="4">
    <source>
        <dbReference type="ARBA" id="ARBA00022664"/>
    </source>
</evidence>
<feature type="active site" evidence="9">
    <location>
        <position position="144"/>
    </location>
</feature>
<evidence type="ECO:0000259" key="12">
    <source>
        <dbReference type="PROSITE" id="PS50142"/>
    </source>
</evidence>
<dbReference type="AlphaFoldDB" id="A0A967B5R5"/>
<keyword evidence="5 9" id="KW-0540">Nuclease</keyword>
<reference evidence="13" key="1">
    <citation type="submission" date="2019-11" db="EMBL/GenBank/DDBJ databases">
        <title>Description of new Acetobacter species.</title>
        <authorList>
            <person name="Cleenwerck I."/>
            <person name="Sombolestani A.S."/>
        </authorList>
    </citation>
    <scope>NUCLEOTIDE SEQUENCE</scope>
    <source>
        <strain evidence="13">LMG 1626</strain>
    </source>
</reference>
<comment type="caution">
    <text evidence="13">The sequence shown here is derived from an EMBL/GenBank/DDBJ whole genome shotgun (WGS) entry which is preliminary data.</text>
</comment>
<feature type="binding site" evidence="9">
    <location>
        <position position="144"/>
    </location>
    <ligand>
        <name>Mg(2+)</name>
        <dbReference type="ChEBI" id="CHEBI:18420"/>
    </ligand>
</feature>
<feature type="region of interest" description="Disordered" evidence="10">
    <location>
        <begin position="40"/>
        <end position="63"/>
    </location>
</feature>
<protein>
    <recommendedName>
        <fullName evidence="9">Ribonuclease 3</fullName>
        <ecNumber evidence="9">3.1.26.3</ecNumber>
    </recommendedName>
    <alternativeName>
        <fullName evidence="9">Ribonuclease III</fullName>
        <shortName evidence="9">RNase III</shortName>
    </alternativeName>
</protein>
<dbReference type="GO" id="GO:0010468">
    <property type="term" value="P:regulation of gene expression"/>
    <property type="evidence" value="ECO:0007669"/>
    <property type="project" value="TreeGrafter"/>
</dbReference>
<keyword evidence="8 9" id="KW-0694">RNA-binding</keyword>
<keyword evidence="9" id="KW-0963">Cytoplasm</keyword>
<keyword evidence="3 9" id="KW-0698">rRNA processing</keyword>
<dbReference type="GO" id="GO:0046872">
    <property type="term" value="F:metal ion binding"/>
    <property type="evidence" value="ECO:0007669"/>
    <property type="project" value="UniProtKB-KW"/>
</dbReference>
<dbReference type="EMBL" id="WOTH01000004">
    <property type="protein sequence ID" value="NHO52924.1"/>
    <property type="molecule type" value="Genomic_DNA"/>
</dbReference>
<dbReference type="SUPFAM" id="SSF54768">
    <property type="entry name" value="dsRNA-binding domain-like"/>
    <property type="match status" value="1"/>
</dbReference>
<evidence type="ECO:0000256" key="8">
    <source>
        <dbReference type="ARBA" id="ARBA00022884"/>
    </source>
</evidence>
<dbReference type="SMART" id="SM00358">
    <property type="entry name" value="DSRM"/>
    <property type="match status" value="1"/>
</dbReference>
<feature type="domain" description="DRBM" evidence="11">
    <location>
        <begin position="180"/>
        <end position="248"/>
    </location>
</feature>
<dbReference type="InterPro" id="IPR018247">
    <property type="entry name" value="EF_Hand_1_Ca_BS"/>
</dbReference>
<dbReference type="NCBIfam" id="TIGR02191">
    <property type="entry name" value="RNaseIII"/>
    <property type="match status" value="1"/>
</dbReference>
<dbReference type="FunFam" id="1.10.1520.10:FF:000001">
    <property type="entry name" value="Ribonuclease 3"/>
    <property type="match status" value="1"/>
</dbReference>
<dbReference type="GO" id="GO:0006364">
    <property type="term" value="P:rRNA processing"/>
    <property type="evidence" value="ECO:0007669"/>
    <property type="project" value="UniProtKB-UniRule"/>
</dbReference>
<dbReference type="PROSITE" id="PS50137">
    <property type="entry name" value="DS_RBD"/>
    <property type="match status" value="1"/>
</dbReference>
<dbReference type="CDD" id="cd10845">
    <property type="entry name" value="DSRM_RNAse_III_family"/>
    <property type="match status" value="1"/>
</dbReference>
<comment type="function">
    <text evidence="9">Digests double-stranded RNA. Involved in the processing of primary rRNA transcript to yield the immediate precursors to the large and small rRNAs (23S and 16S). Processes some mRNAs, and tRNAs when they are encoded in the rRNA operon. Processes pre-crRNA and tracrRNA of type II CRISPR loci if present in the organism.</text>
</comment>
<evidence type="ECO:0000256" key="1">
    <source>
        <dbReference type="ARBA" id="ARBA00000109"/>
    </source>
</evidence>
<dbReference type="HAMAP" id="MF_00104">
    <property type="entry name" value="RNase_III"/>
    <property type="match status" value="1"/>
</dbReference>
<evidence type="ECO:0000313" key="13">
    <source>
        <dbReference type="EMBL" id="NHO52924.1"/>
    </source>
</evidence>
<dbReference type="RefSeq" id="WP_166313074.1">
    <property type="nucleotide sequence ID" value="NZ_WOTH01000004.1"/>
</dbReference>
<keyword evidence="7 9" id="KW-0378">Hydrolase</keyword>
<dbReference type="InterPro" id="IPR036389">
    <property type="entry name" value="RNase_III_sf"/>
</dbReference>
<keyword evidence="9" id="KW-0819">tRNA processing</keyword>
<dbReference type="PANTHER" id="PTHR11207:SF0">
    <property type="entry name" value="RIBONUCLEASE 3"/>
    <property type="match status" value="1"/>
</dbReference>
<keyword evidence="6 9" id="KW-0255">Endonuclease</keyword>
<dbReference type="GO" id="GO:0004525">
    <property type="term" value="F:ribonuclease III activity"/>
    <property type="evidence" value="ECO:0007669"/>
    <property type="project" value="UniProtKB-UniRule"/>
</dbReference>
<gene>
    <name evidence="9 13" type="primary">rnc</name>
    <name evidence="13" type="ORF">GOB87_02970</name>
</gene>
<evidence type="ECO:0000256" key="5">
    <source>
        <dbReference type="ARBA" id="ARBA00022722"/>
    </source>
</evidence>
<organism evidence="13 14">
    <name type="scientific">Acetobacter estunensis</name>
    <dbReference type="NCBI Taxonomy" id="104097"/>
    <lineage>
        <taxon>Bacteria</taxon>
        <taxon>Pseudomonadati</taxon>
        <taxon>Pseudomonadota</taxon>
        <taxon>Alphaproteobacteria</taxon>
        <taxon>Acetobacterales</taxon>
        <taxon>Acetobacteraceae</taxon>
        <taxon>Acetobacter</taxon>
    </lineage>
</organism>
<dbReference type="SMART" id="SM00535">
    <property type="entry name" value="RIBOc"/>
    <property type="match status" value="1"/>
</dbReference>
<evidence type="ECO:0000256" key="2">
    <source>
        <dbReference type="ARBA" id="ARBA00010183"/>
    </source>
</evidence>
<keyword evidence="9" id="KW-0479">Metal-binding</keyword>
<dbReference type="GO" id="GO:0008033">
    <property type="term" value="P:tRNA processing"/>
    <property type="evidence" value="ECO:0007669"/>
    <property type="project" value="UniProtKB-KW"/>
</dbReference>
<dbReference type="PANTHER" id="PTHR11207">
    <property type="entry name" value="RIBONUCLEASE III"/>
    <property type="match status" value="1"/>
</dbReference>
<comment type="similarity">
    <text evidence="2">Belongs to the ribonuclease III family.</text>
</comment>
<dbReference type="GO" id="GO:0005737">
    <property type="term" value="C:cytoplasm"/>
    <property type="evidence" value="ECO:0007669"/>
    <property type="project" value="UniProtKB-SubCell"/>
</dbReference>
<dbReference type="PROSITE" id="PS50142">
    <property type="entry name" value="RNASE_3_2"/>
    <property type="match status" value="1"/>
</dbReference>
<keyword evidence="9" id="KW-0460">Magnesium</keyword>
<dbReference type="InterPro" id="IPR014720">
    <property type="entry name" value="dsRBD_dom"/>
</dbReference>
<evidence type="ECO:0000256" key="9">
    <source>
        <dbReference type="HAMAP-Rule" id="MF_00104"/>
    </source>
</evidence>
<dbReference type="Proteomes" id="UP000597459">
    <property type="component" value="Unassembled WGS sequence"/>
</dbReference>
<comment type="catalytic activity">
    <reaction evidence="1 9">
        <text>Endonucleolytic cleavage to 5'-phosphomonoester.</text>
        <dbReference type="EC" id="3.1.26.3"/>
    </reaction>
</comment>
<keyword evidence="4 9" id="KW-0507">mRNA processing</keyword>
<evidence type="ECO:0000256" key="7">
    <source>
        <dbReference type="ARBA" id="ARBA00022801"/>
    </source>
</evidence>
<sequence length="255" mass="27379">MSCIDRSGDGNVETPELGALEHRIGHRFAKPDLLREALTHRSAAHQQATSRRGRRSGTKGEGSNERLEFIGDRVLGLLMAEWLLERYPGEQEGALGSRHAHLVSRTALAEIAQRMGLPEALNVAAHEERIGIRETANVLADALEAILGALYLDAGLAPARALVRRWWADFIQAQAKPPKDPKTGLQEWVLARGMGLPVYETISADGPSHAPHFVMAVKAAGLVGEGEAGNKRAAESAAAADLLARLMAQRGTGSK</sequence>
<keyword evidence="14" id="KW-1185">Reference proteome</keyword>
<dbReference type="GO" id="GO:0003725">
    <property type="term" value="F:double-stranded RNA binding"/>
    <property type="evidence" value="ECO:0007669"/>
    <property type="project" value="TreeGrafter"/>
</dbReference>
<comment type="subcellular location">
    <subcellularLocation>
        <location evidence="9">Cytoplasm</location>
    </subcellularLocation>
</comment>
<dbReference type="CDD" id="cd00593">
    <property type="entry name" value="RIBOc"/>
    <property type="match status" value="1"/>
</dbReference>
<dbReference type="InterPro" id="IPR011907">
    <property type="entry name" value="RNase_III"/>
</dbReference>
<evidence type="ECO:0000256" key="6">
    <source>
        <dbReference type="ARBA" id="ARBA00022759"/>
    </source>
</evidence>
<comment type="cofactor">
    <cofactor evidence="9">
        <name>Mg(2+)</name>
        <dbReference type="ChEBI" id="CHEBI:18420"/>
    </cofactor>
</comment>
<feature type="active site" evidence="9">
    <location>
        <position position="72"/>
    </location>
</feature>
<evidence type="ECO:0000313" key="14">
    <source>
        <dbReference type="Proteomes" id="UP000597459"/>
    </source>
</evidence>
<evidence type="ECO:0000259" key="11">
    <source>
        <dbReference type="PROSITE" id="PS50137"/>
    </source>
</evidence>
<dbReference type="InterPro" id="IPR000999">
    <property type="entry name" value="RNase_III_dom"/>
</dbReference>
<dbReference type="Gene3D" id="3.30.160.20">
    <property type="match status" value="1"/>
</dbReference>
<dbReference type="GO" id="GO:0006397">
    <property type="term" value="P:mRNA processing"/>
    <property type="evidence" value="ECO:0007669"/>
    <property type="project" value="UniProtKB-UniRule"/>
</dbReference>
<dbReference type="Pfam" id="PF14622">
    <property type="entry name" value="Ribonucleas_3_3"/>
    <property type="match status" value="1"/>
</dbReference>
<name>A0A967B5R5_9PROT</name>
<proteinExistence type="inferred from homology"/>
<dbReference type="PROSITE" id="PS00018">
    <property type="entry name" value="EF_HAND_1"/>
    <property type="match status" value="1"/>
</dbReference>
<evidence type="ECO:0000256" key="3">
    <source>
        <dbReference type="ARBA" id="ARBA00022552"/>
    </source>
</evidence>
<evidence type="ECO:0000256" key="10">
    <source>
        <dbReference type="SAM" id="MobiDB-lite"/>
    </source>
</evidence>
<feature type="domain" description="RNase III" evidence="12">
    <location>
        <begin position="17"/>
        <end position="155"/>
    </location>
</feature>
<accession>A0A967B5R5</accession>
<feature type="binding site" evidence="9">
    <location>
        <position position="68"/>
    </location>
    <ligand>
        <name>Mg(2+)</name>
        <dbReference type="ChEBI" id="CHEBI:18420"/>
    </ligand>
</feature>
<dbReference type="Pfam" id="PF00035">
    <property type="entry name" value="dsrm"/>
    <property type="match status" value="1"/>
</dbReference>
<dbReference type="GO" id="GO:0019843">
    <property type="term" value="F:rRNA binding"/>
    <property type="evidence" value="ECO:0007669"/>
    <property type="project" value="UniProtKB-KW"/>
</dbReference>
<feature type="binding site" evidence="9">
    <location>
        <position position="141"/>
    </location>
    <ligand>
        <name>Mg(2+)</name>
        <dbReference type="ChEBI" id="CHEBI:18420"/>
    </ligand>
</feature>
<comment type="subunit">
    <text evidence="9">Homodimer.</text>
</comment>
<keyword evidence="9" id="KW-0699">rRNA-binding</keyword>